<feature type="region of interest" description="Disordered" evidence="1">
    <location>
        <begin position="1"/>
        <end position="26"/>
    </location>
</feature>
<proteinExistence type="predicted"/>
<feature type="compositionally biased region" description="Basic and acidic residues" evidence="1">
    <location>
        <begin position="116"/>
        <end position="134"/>
    </location>
</feature>
<gene>
    <name evidence="2" type="ORF">SAMN05216207_1001188</name>
</gene>
<sequence length="134" mass="14233">MTDDQLAAADHTGAGSGPIGAHERRQAEIADRISALRARATAITASTRTGSTSAQVRDARARQRSADATLGLAYLRAAERHRLAAAAHERFADFLDESGDRERGDAHRQAAGADRAAAERDEAAGHERGVAEHR</sequence>
<feature type="compositionally biased region" description="Basic and acidic residues" evidence="1">
    <location>
        <begin position="96"/>
        <end position="108"/>
    </location>
</feature>
<evidence type="ECO:0000313" key="2">
    <source>
        <dbReference type="EMBL" id="SFM58300.1"/>
    </source>
</evidence>
<dbReference type="Proteomes" id="UP000199614">
    <property type="component" value="Unassembled WGS sequence"/>
</dbReference>
<dbReference type="EMBL" id="FOUY01000001">
    <property type="protein sequence ID" value="SFM58300.1"/>
    <property type="molecule type" value="Genomic_DNA"/>
</dbReference>
<accession>A0A1I4S205</accession>
<evidence type="ECO:0000313" key="3">
    <source>
        <dbReference type="Proteomes" id="UP000199614"/>
    </source>
</evidence>
<dbReference type="RefSeq" id="WP_093335703.1">
    <property type="nucleotide sequence ID" value="NZ_FOUY01000001.1"/>
</dbReference>
<protein>
    <submittedName>
        <fullName evidence="2">Uncharacterized protein</fullName>
    </submittedName>
</protein>
<dbReference type="AlphaFoldDB" id="A0A1I4S205"/>
<feature type="region of interest" description="Disordered" evidence="1">
    <location>
        <begin position="96"/>
        <end position="134"/>
    </location>
</feature>
<organism evidence="2 3">
    <name type="scientific">Pseudonocardia ammonioxydans</name>
    <dbReference type="NCBI Taxonomy" id="260086"/>
    <lineage>
        <taxon>Bacteria</taxon>
        <taxon>Bacillati</taxon>
        <taxon>Actinomycetota</taxon>
        <taxon>Actinomycetes</taxon>
        <taxon>Pseudonocardiales</taxon>
        <taxon>Pseudonocardiaceae</taxon>
        <taxon>Pseudonocardia</taxon>
    </lineage>
</organism>
<evidence type="ECO:0000256" key="1">
    <source>
        <dbReference type="SAM" id="MobiDB-lite"/>
    </source>
</evidence>
<reference evidence="2 3" key="1">
    <citation type="submission" date="2016-10" db="EMBL/GenBank/DDBJ databases">
        <authorList>
            <person name="de Groot N.N."/>
        </authorList>
    </citation>
    <scope>NUCLEOTIDE SEQUENCE [LARGE SCALE GENOMIC DNA]</scope>
    <source>
        <strain evidence="2 3">CGMCC 4.1877</strain>
    </source>
</reference>
<name>A0A1I4S205_PSUAM</name>
<keyword evidence="3" id="KW-1185">Reference proteome</keyword>